<proteinExistence type="predicted"/>
<name>A0A834SKP9_9FABA</name>
<feature type="region of interest" description="Disordered" evidence="1">
    <location>
        <begin position="325"/>
        <end position="379"/>
    </location>
</feature>
<dbReference type="PANTHER" id="PTHR31390">
    <property type="entry name" value="EXPRESSED PROTEIN"/>
    <property type="match status" value="1"/>
</dbReference>
<feature type="compositionally biased region" description="Polar residues" evidence="1">
    <location>
        <begin position="261"/>
        <end position="272"/>
    </location>
</feature>
<dbReference type="OrthoDB" id="1898655at2759"/>
<evidence type="ECO:0000313" key="3">
    <source>
        <dbReference type="Proteomes" id="UP000634136"/>
    </source>
</evidence>
<organism evidence="2 3">
    <name type="scientific">Senna tora</name>
    <dbReference type="NCBI Taxonomy" id="362788"/>
    <lineage>
        <taxon>Eukaryota</taxon>
        <taxon>Viridiplantae</taxon>
        <taxon>Streptophyta</taxon>
        <taxon>Embryophyta</taxon>
        <taxon>Tracheophyta</taxon>
        <taxon>Spermatophyta</taxon>
        <taxon>Magnoliopsida</taxon>
        <taxon>eudicotyledons</taxon>
        <taxon>Gunneridae</taxon>
        <taxon>Pentapetalae</taxon>
        <taxon>rosids</taxon>
        <taxon>fabids</taxon>
        <taxon>Fabales</taxon>
        <taxon>Fabaceae</taxon>
        <taxon>Caesalpinioideae</taxon>
        <taxon>Cassia clade</taxon>
        <taxon>Senna</taxon>
    </lineage>
</organism>
<reference evidence="2" key="1">
    <citation type="submission" date="2020-09" db="EMBL/GenBank/DDBJ databases">
        <title>Genome-Enabled Discovery of Anthraquinone Biosynthesis in Senna tora.</title>
        <authorList>
            <person name="Kang S.-H."/>
            <person name="Pandey R.P."/>
            <person name="Lee C.-M."/>
            <person name="Sim J.-S."/>
            <person name="Jeong J.-T."/>
            <person name="Choi B.-S."/>
            <person name="Jung M."/>
            <person name="Ginzburg D."/>
            <person name="Zhao K."/>
            <person name="Won S.Y."/>
            <person name="Oh T.-J."/>
            <person name="Yu Y."/>
            <person name="Kim N.-H."/>
            <person name="Lee O.R."/>
            <person name="Lee T.-H."/>
            <person name="Bashyal P."/>
            <person name="Kim T.-S."/>
            <person name="Lee W.-H."/>
            <person name="Kawkins C."/>
            <person name="Kim C.-K."/>
            <person name="Kim J.S."/>
            <person name="Ahn B.O."/>
            <person name="Rhee S.Y."/>
            <person name="Sohng J.K."/>
        </authorList>
    </citation>
    <scope>NUCLEOTIDE SEQUENCE</scope>
    <source>
        <tissue evidence="2">Leaf</tissue>
    </source>
</reference>
<feature type="region of interest" description="Disordered" evidence="1">
    <location>
        <begin position="99"/>
        <end position="135"/>
    </location>
</feature>
<dbReference type="PANTHER" id="PTHR31390:SF4">
    <property type="entry name" value="DUF3527 DOMAIN-CONTAINING PROTEIN"/>
    <property type="match status" value="1"/>
</dbReference>
<evidence type="ECO:0000256" key="1">
    <source>
        <dbReference type="SAM" id="MobiDB-lite"/>
    </source>
</evidence>
<feature type="compositionally biased region" description="Low complexity" evidence="1">
    <location>
        <begin position="104"/>
        <end position="131"/>
    </location>
</feature>
<accession>A0A834SKP9</accession>
<dbReference type="InterPro" id="IPR021916">
    <property type="entry name" value="DUF3527"/>
</dbReference>
<feature type="compositionally biased region" description="Basic and acidic residues" evidence="1">
    <location>
        <begin position="472"/>
        <end position="491"/>
    </location>
</feature>
<keyword evidence="3" id="KW-1185">Reference proteome</keyword>
<sequence>MSRKLCDKSRPENTALSYADVDHKIRKSVGDNTLKSYRNHQKQVNVSRATEEDELVKYMSNLPSYLERGENIHEKILNVGVLDWGRLEQWQHRHKHILHKGGRSSISTSNTSSSLSTERLSGQSSRGNSSSPFHQRICRPSLRSYFMASTMQDDKSSGENVTKFQNFRGRLEACNRKDLDPNIDKESVISPSDQKREEEICAKLEMGPQDGELEKRVETLQVPNIKTVEQGVLRKSKPIVLLPGNVPQISHFGVSDRRTSLDQNSGASSRTSISERSKELFGKDLNCDISHSCPLPYDVKANCTQAKGSSSLDAESIKIPTATFSAPLTAEMGTSPSKPRKDEERKQTIPTISSVNGHSQGLDQKVKSEKSRSSSPFGRLSTSIGYASKVSGCKECVYVPYKSSIAAARSNSEDVRCSASSYISGHNKPVDAGRSRSSPLRRLLDPVLKPKEANCRHSMESSQKNSALVNKANDDNSHLQPGKELERDRRISFSSINTRDSSKEKKYASSTVQALLRIAVKNGLPLFTFTVDKESNILAATVKTLSTSRKDDCSCIYTFFTFREVKKKNGNWMNQAGKSKGPNYIHQVVAQMKVSNSHFHDLTGQHCVDSSTVKEFVLFSVQLKQGDGQASDYQPNNELAAIVVKIPKAISFINNVHQGGYDSDGQQLVQATVVLPSGVHSLPSRGGPSSLIERWKSGGSCDCGGWDLGCKLKILVNENKSCKTSKPSKGYFAERFELFLQGNGQGNMPALSLTPFKNNGTYSVAFDSSLTLLQAFSICMALMDSNMPYELSGSRNSLEGKIPRETLSIQSDGIKVLRKLEDIPASYISYPPLSPVGRV</sequence>
<feature type="compositionally biased region" description="Basic and acidic residues" evidence="1">
    <location>
        <begin position="442"/>
        <end position="459"/>
    </location>
</feature>
<feature type="compositionally biased region" description="Polar residues" evidence="1">
    <location>
        <begin position="348"/>
        <end position="362"/>
    </location>
</feature>
<dbReference type="Pfam" id="PF12043">
    <property type="entry name" value="DUF3527"/>
    <property type="match status" value="2"/>
</dbReference>
<comment type="caution">
    <text evidence="2">The sequence shown here is derived from an EMBL/GenBank/DDBJ whole genome shotgun (WGS) entry which is preliminary data.</text>
</comment>
<dbReference type="Proteomes" id="UP000634136">
    <property type="component" value="Unassembled WGS sequence"/>
</dbReference>
<feature type="compositionally biased region" description="Polar residues" evidence="1">
    <location>
        <begin position="325"/>
        <end position="337"/>
    </location>
</feature>
<evidence type="ECO:0000313" key="2">
    <source>
        <dbReference type="EMBL" id="KAF7805411.1"/>
    </source>
</evidence>
<protein>
    <submittedName>
        <fullName evidence="2">Uncharacterized protein</fullName>
    </submittedName>
</protein>
<dbReference type="AlphaFoldDB" id="A0A834SKP9"/>
<feature type="region of interest" description="Disordered" evidence="1">
    <location>
        <begin position="257"/>
        <end position="276"/>
    </location>
</feature>
<gene>
    <name evidence="2" type="ORF">G2W53_037572</name>
</gene>
<feature type="region of interest" description="Disordered" evidence="1">
    <location>
        <begin position="420"/>
        <end position="497"/>
    </location>
</feature>
<dbReference type="EMBL" id="JAAIUW010000012">
    <property type="protein sequence ID" value="KAF7805411.1"/>
    <property type="molecule type" value="Genomic_DNA"/>
</dbReference>